<protein>
    <recommendedName>
        <fullName evidence="3">Polyketide cyclase/dehydrase</fullName>
    </recommendedName>
</protein>
<dbReference type="Gene3D" id="3.30.530.20">
    <property type="match status" value="1"/>
</dbReference>
<evidence type="ECO:0000313" key="1">
    <source>
        <dbReference type="EMBL" id="KAJ5210016.1"/>
    </source>
</evidence>
<comment type="caution">
    <text evidence="1">The sequence shown here is derived from an EMBL/GenBank/DDBJ whole genome shotgun (WGS) entry which is preliminary data.</text>
</comment>
<dbReference type="Proteomes" id="UP001150879">
    <property type="component" value="Unassembled WGS sequence"/>
</dbReference>
<organism evidence="1 2">
    <name type="scientific">Penicillium cf. griseofulvum</name>
    <dbReference type="NCBI Taxonomy" id="2972120"/>
    <lineage>
        <taxon>Eukaryota</taxon>
        <taxon>Fungi</taxon>
        <taxon>Dikarya</taxon>
        <taxon>Ascomycota</taxon>
        <taxon>Pezizomycotina</taxon>
        <taxon>Eurotiomycetes</taxon>
        <taxon>Eurotiomycetidae</taxon>
        <taxon>Eurotiales</taxon>
        <taxon>Aspergillaceae</taxon>
        <taxon>Penicillium</taxon>
    </lineage>
</organism>
<dbReference type="SUPFAM" id="SSF55961">
    <property type="entry name" value="Bet v1-like"/>
    <property type="match status" value="1"/>
</dbReference>
<dbReference type="OrthoDB" id="509124at2759"/>
<proteinExistence type="predicted"/>
<evidence type="ECO:0000313" key="2">
    <source>
        <dbReference type="Proteomes" id="UP001150879"/>
    </source>
</evidence>
<dbReference type="CDD" id="cd07822">
    <property type="entry name" value="SRPBCC_4"/>
    <property type="match status" value="1"/>
</dbReference>
<accession>A0A9W9MYR7</accession>
<reference evidence="1" key="2">
    <citation type="journal article" date="2023" name="IMA Fungus">
        <title>Comparative genomic study of the Penicillium genus elucidates a diverse pangenome and 15 lateral gene transfer events.</title>
        <authorList>
            <person name="Petersen C."/>
            <person name="Sorensen T."/>
            <person name="Nielsen M.R."/>
            <person name="Sondergaard T.E."/>
            <person name="Sorensen J.L."/>
            <person name="Fitzpatrick D.A."/>
            <person name="Frisvad J.C."/>
            <person name="Nielsen K.L."/>
        </authorList>
    </citation>
    <scope>NUCLEOTIDE SEQUENCE</scope>
    <source>
        <strain evidence="1">IBT 16849</strain>
    </source>
</reference>
<evidence type="ECO:0008006" key="3">
    <source>
        <dbReference type="Google" id="ProtNLM"/>
    </source>
</evidence>
<sequence length="208" mass="23051">MTNIPDPTNASRATPTIPVSDAILHIGSTTFISASSLEVWKVLINTSTWPAWNSFIPQVTIRSQPDSASNEPLSSVFQKGTTFTFHVSAEPTITLNIPLVVTEFTAPDPESASPGQIVWAVDYDVPGAPPPFLLVGERMHELTDVELVVDDRLLHGTEVRHWEAMMGWLAYAVQWIYGRKLQQGFNAWVTDLKSFMERVSDQKLVDAS</sequence>
<gene>
    <name evidence="1" type="ORF">N7472_000155</name>
</gene>
<reference evidence="1" key="1">
    <citation type="submission" date="2022-11" db="EMBL/GenBank/DDBJ databases">
        <authorList>
            <person name="Petersen C."/>
        </authorList>
    </citation>
    <scope>NUCLEOTIDE SEQUENCE</scope>
    <source>
        <strain evidence="1">IBT 16849</strain>
    </source>
</reference>
<dbReference type="EMBL" id="JAPQKP010000001">
    <property type="protein sequence ID" value="KAJ5210016.1"/>
    <property type="molecule type" value="Genomic_DNA"/>
</dbReference>
<name>A0A9W9MYR7_9EURO</name>
<dbReference type="InterPro" id="IPR023393">
    <property type="entry name" value="START-like_dom_sf"/>
</dbReference>
<keyword evidence="2" id="KW-1185">Reference proteome</keyword>
<dbReference type="AlphaFoldDB" id="A0A9W9MYR7"/>